<organism evidence="1 2">
    <name type="scientific">Absidia repens</name>
    <dbReference type="NCBI Taxonomy" id="90262"/>
    <lineage>
        <taxon>Eukaryota</taxon>
        <taxon>Fungi</taxon>
        <taxon>Fungi incertae sedis</taxon>
        <taxon>Mucoromycota</taxon>
        <taxon>Mucoromycotina</taxon>
        <taxon>Mucoromycetes</taxon>
        <taxon>Mucorales</taxon>
        <taxon>Cunninghamellaceae</taxon>
        <taxon>Absidia</taxon>
    </lineage>
</organism>
<evidence type="ECO:0000313" key="2">
    <source>
        <dbReference type="Proteomes" id="UP000193560"/>
    </source>
</evidence>
<keyword evidence="2" id="KW-1185">Reference proteome</keyword>
<comment type="caution">
    <text evidence="1">The sequence shown here is derived from an EMBL/GenBank/DDBJ whole genome shotgun (WGS) entry which is preliminary data.</text>
</comment>
<dbReference type="Proteomes" id="UP000193560">
    <property type="component" value="Unassembled WGS sequence"/>
</dbReference>
<accession>A0A1X2IR60</accession>
<proteinExistence type="predicted"/>
<name>A0A1X2IR60_9FUNG</name>
<reference evidence="1 2" key="1">
    <citation type="submission" date="2016-07" db="EMBL/GenBank/DDBJ databases">
        <title>Pervasive Adenine N6-methylation of Active Genes in Fungi.</title>
        <authorList>
            <consortium name="DOE Joint Genome Institute"/>
            <person name="Mondo S.J."/>
            <person name="Dannebaum R.O."/>
            <person name="Kuo R.C."/>
            <person name="Labutti K."/>
            <person name="Haridas S."/>
            <person name="Kuo A."/>
            <person name="Salamov A."/>
            <person name="Ahrendt S.R."/>
            <person name="Lipzen A."/>
            <person name="Sullivan W."/>
            <person name="Andreopoulos W.B."/>
            <person name="Clum A."/>
            <person name="Lindquist E."/>
            <person name="Daum C."/>
            <person name="Ramamoorthy G.K."/>
            <person name="Gryganskyi A."/>
            <person name="Culley D."/>
            <person name="Magnuson J.K."/>
            <person name="James T.Y."/>
            <person name="O'Malley M.A."/>
            <person name="Stajich J.E."/>
            <person name="Spatafora J.W."/>
            <person name="Visel A."/>
            <person name="Grigoriev I.V."/>
        </authorList>
    </citation>
    <scope>NUCLEOTIDE SEQUENCE [LARGE SCALE GENOMIC DNA]</scope>
    <source>
        <strain evidence="1 2">NRRL 1336</strain>
    </source>
</reference>
<sequence length="59" mass="6715">MGQGFKILSHGMGSVWYNGVGQNAILTRQQMSFYLLKQVRSEFNHLSTYTLCRSLTTIT</sequence>
<gene>
    <name evidence="1" type="ORF">BCR42DRAFT_213111</name>
</gene>
<dbReference type="AlphaFoldDB" id="A0A1X2IR60"/>
<evidence type="ECO:0000313" key="1">
    <source>
        <dbReference type="EMBL" id="ORZ20770.1"/>
    </source>
</evidence>
<protein>
    <submittedName>
        <fullName evidence="1">Uncharacterized protein</fullName>
    </submittedName>
</protein>
<dbReference type="EMBL" id="MCGE01000006">
    <property type="protein sequence ID" value="ORZ20770.1"/>
    <property type="molecule type" value="Genomic_DNA"/>
</dbReference>
<dbReference type="OrthoDB" id="2287855at2759"/>